<protein>
    <recommendedName>
        <fullName evidence="1">DUF927 domain-containing protein</fullName>
    </recommendedName>
</protein>
<comment type="caution">
    <text evidence="2">The sequence shown here is derived from an EMBL/GenBank/DDBJ whole genome shotgun (WGS) entry which is preliminary data.</text>
</comment>
<feature type="domain" description="DUF927" evidence="1">
    <location>
        <begin position="2"/>
        <end position="82"/>
    </location>
</feature>
<accession>A0ABP7NCC6</accession>
<dbReference type="Proteomes" id="UP001501565">
    <property type="component" value="Unassembled WGS sequence"/>
</dbReference>
<evidence type="ECO:0000313" key="2">
    <source>
        <dbReference type="EMBL" id="GAA3943014.1"/>
    </source>
</evidence>
<evidence type="ECO:0000313" key="3">
    <source>
        <dbReference type="Proteomes" id="UP001501565"/>
    </source>
</evidence>
<dbReference type="Pfam" id="PF06048">
    <property type="entry name" value="DUF927"/>
    <property type="match status" value="1"/>
</dbReference>
<gene>
    <name evidence="2" type="ORF">GCM10022277_43550</name>
</gene>
<dbReference type="RefSeq" id="WP_344800780.1">
    <property type="nucleotide sequence ID" value="NZ_BAABBN010000017.1"/>
</dbReference>
<dbReference type="InterPro" id="IPR009270">
    <property type="entry name" value="DUF927"/>
</dbReference>
<keyword evidence="3" id="KW-1185">Reference proteome</keyword>
<evidence type="ECO:0000259" key="1">
    <source>
        <dbReference type="Pfam" id="PF06048"/>
    </source>
</evidence>
<dbReference type="EMBL" id="BAABBN010000017">
    <property type="protein sequence ID" value="GAA3943014.1"/>
    <property type="molecule type" value="Genomic_DNA"/>
</dbReference>
<name>A0ABP7NCC6_9GAMM</name>
<reference evidence="3" key="1">
    <citation type="journal article" date="2019" name="Int. J. Syst. Evol. Microbiol.">
        <title>The Global Catalogue of Microorganisms (GCM) 10K type strain sequencing project: providing services to taxonomists for standard genome sequencing and annotation.</title>
        <authorList>
            <consortium name="The Broad Institute Genomics Platform"/>
            <consortium name="The Broad Institute Genome Sequencing Center for Infectious Disease"/>
            <person name="Wu L."/>
            <person name="Ma J."/>
        </authorList>
    </citation>
    <scope>NUCLEOTIDE SEQUENCE [LARGE SCALE GENOMIC DNA]</scope>
    <source>
        <strain evidence="3">JCM 17551</strain>
    </source>
</reference>
<sequence length="82" mass="9339">MIQQMSELATQKAFSVNGIGWHHSAYVHPRTTFDPNSPRMVLQTKHLFEGLTQQDSSDSWREQIGRYCLNNPLQMVGVCAAF</sequence>
<proteinExistence type="predicted"/>
<organism evidence="2 3">
    <name type="scientific">Litoribacillus peritrichatus</name>
    <dbReference type="NCBI Taxonomy" id="718191"/>
    <lineage>
        <taxon>Bacteria</taxon>
        <taxon>Pseudomonadati</taxon>
        <taxon>Pseudomonadota</taxon>
        <taxon>Gammaproteobacteria</taxon>
        <taxon>Oceanospirillales</taxon>
        <taxon>Oceanospirillaceae</taxon>
        <taxon>Litoribacillus</taxon>
    </lineage>
</organism>